<dbReference type="EMBL" id="CP006664">
    <property type="protein sequence ID" value="AIJ07051.1"/>
    <property type="molecule type" value="Genomic_DNA"/>
</dbReference>
<dbReference type="Gene3D" id="2.40.128.130">
    <property type="entry name" value="Autotransporter beta-domain"/>
    <property type="match status" value="1"/>
</dbReference>
<dbReference type="HOGENOM" id="CLU_2648740_0_0_6"/>
<reference evidence="2 3" key="1">
    <citation type="journal article" date="2012" name="PLoS ONE">
        <title>Edwardsiella comparative phylogenomics reveal the new intra/inter-species taxonomic relationships, virulence evolution and niche adaptation mechanisms.</title>
        <authorList>
            <person name="Yang M."/>
            <person name="Lv Y."/>
            <person name="Xiao J."/>
            <person name="Wu H."/>
            <person name="Zheng H."/>
            <person name="Liu Q."/>
            <person name="Zhang Y."/>
            <person name="Wang Q."/>
        </authorList>
    </citation>
    <scope>NUCLEOTIDE SEQUENCE [LARGE SCALE GENOMIC DNA]</scope>
    <source>
        <strain evidence="3">080813</strain>
    </source>
</reference>
<dbReference type="AlphaFoldDB" id="A0A076LG16"/>
<gene>
    <name evidence="2" type="ORF">ETEE_0577</name>
</gene>
<evidence type="ECO:0000259" key="1">
    <source>
        <dbReference type="Pfam" id="PF03797"/>
    </source>
</evidence>
<evidence type="ECO:0000313" key="2">
    <source>
        <dbReference type="EMBL" id="AIJ07051.1"/>
    </source>
</evidence>
<dbReference type="KEGG" id="ete:ETEE_0577"/>
<dbReference type="InterPro" id="IPR036709">
    <property type="entry name" value="Autotransporte_beta_dom_sf"/>
</dbReference>
<organism evidence="2 3">
    <name type="scientific">Edwardsiella anguillarum ET080813</name>
    <dbReference type="NCBI Taxonomy" id="667120"/>
    <lineage>
        <taxon>Bacteria</taxon>
        <taxon>Pseudomonadati</taxon>
        <taxon>Pseudomonadota</taxon>
        <taxon>Gammaproteobacteria</taxon>
        <taxon>Enterobacterales</taxon>
        <taxon>Hafniaceae</taxon>
        <taxon>Edwardsiella</taxon>
    </lineage>
</organism>
<accession>A0A076LG16</accession>
<proteinExistence type="predicted"/>
<sequence length="76" mass="8361">MNLPLSRVELLPYITIAGIHEFMDNNDASINGAHTFNNAINTSGMRYGAGLGTKFSKQLSGNVNVDYIRSKDTEQK</sequence>
<dbReference type="GO" id="GO:0019867">
    <property type="term" value="C:outer membrane"/>
    <property type="evidence" value="ECO:0007669"/>
    <property type="project" value="InterPro"/>
</dbReference>
<dbReference type="Proteomes" id="UP000028681">
    <property type="component" value="Chromosome"/>
</dbReference>
<dbReference type="InterPro" id="IPR005546">
    <property type="entry name" value="Autotransporte_beta"/>
</dbReference>
<dbReference type="Pfam" id="PF03797">
    <property type="entry name" value="Autotransporter"/>
    <property type="match status" value="1"/>
</dbReference>
<dbReference type="SUPFAM" id="SSF103515">
    <property type="entry name" value="Autotransporter"/>
    <property type="match status" value="1"/>
</dbReference>
<feature type="domain" description="Autotransporter" evidence="1">
    <location>
        <begin position="4"/>
        <end position="66"/>
    </location>
</feature>
<name>A0A076LG16_9GAMM</name>
<dbReference type="InterPro" id="IPR006315">
    <property type="entry name" value="OM_autotransptr_brl_dom"/>
</dbReference>
<evidence type="ECO:0000313" key="3">
    <source>
        <dbReference type="Proteomes" id="UP000028681"/>
    </source>
</evidence>
<dbReference type="NCBIfam" id="TIGR01414">
    <property type="entry name" value="autotrans_barl"/>
    <property type="match status" value="1"/>
</dbReference>
<protein>
    <recommendedName>
        <fullName evidence="1">Autotransporter domain-containing protein</fullName>
    </recommendedName>
</protein>